<evidence type="ECO:0000313" key="2">
    <source>
        <dbReference type="Proteomes" id="UP000317291"/>
    </source>
</evidence>
<gene>
    <name evidence="1" type="ORF">FK529_18875</name>
</gene>
<comment type="caution">
    <text evidence="1">The sequence shown here is derived from an EMBL/GenBank/DDBJ whole genome shotgun (WGS) entry which is preliminary data.</text>
</comment>
<sequence length="98" mass="11072">MRPYRIIMTKLGFAPDKQPTPPAGDDPAAVEQLVYDALRAVVNLEHALHRVTDRAAATAPVSTEHVHKLRCELALYTMSWLSNWPTDHVDPDDEPWDE</sequence>
<accession>A0A5C5R405</accession>
<reference evidence="1 2" key="1">
    <citation type="submission" date="2019-06" db="EMBL/GenBank/DDBJ databases">
        <title>Tsukamurella conjunctivitidis sp. nov., Tsukamurella assacharolytica sp. nov. and Tsukamurella sputae sp. nov. isolated from patients with conjunctivitis, bacteraemia (lymphoma) and respiratory infection (sputum) in Hong Kong.</title>
        <authorList>
            <person name="Teng J.L.L."/>
            <person name="Lee H.H."/>
            <person name="Fong J.Y.H."/>
            <person name="Fok K.M.N."/>
            <person name="Lau S.K.P."/>
            <person name="Woo P.C.Y."/>
        </authorList>
    </citation>
    <scope>NUCLEOTIDE SEQUENCE [LARGE SCALE GENOMIC DNA]</scope>
    <source>
        <strain evidence="1 2">HKU71</strain>
    </source>
</reference>
<proteinExistence type="predicted"/>
<dbReference type="RefSeq" id="WP_068626806.1">
    <property type="nucleotide sequence ID" value="NZ_VIGW01000019.1"/>
</dbReference>
<organism evidence="1 2">
    <name type="scientific">Tsukamurella asaccharolytica</name>
    <dbReference type="NCBI Taxonomy" id="2592067"/>
    <lineage>
        <taxon>Bacteria</taxon>
        <taxon>Bacillati</taxon>
        <taxon>Actinomycetota</taxon>
        <taxon>Actinomycetes</taxon>
        <taxon>Mycobacteriales</taxon>
        <taxon>Tsukamurellaceae</taxon>
        <taxon>Tsukamurella</taxon>
    </lineage>
</organism>
<dbReference type="AlphaFoldDB" id="A0A5C5R405"/>
<evidence type="ECO:0008006" key="3">
    <source>
        <dbReference type="Google" id="ProtNLM"/>
    </source>
</evidence>
<dbReference type="Proteomes" id="UP000317291">
    <property type="component" value="Unassembled WGS sequence"/>
</dbReference>
<keyword evidence="2" id="KW-1185">Reference proteome</keyword>
<protein>
    <recommendedName>
        <fullName evidence="3">DUF4254 domain-containing protein</fullName>
    </recommendedName>
</protein>
<name>A0A5C5R405_9ACTN</name>
<dbReference type="EMBL" id="VIGW01000019">
    <property type="protein sequence ID" value="TWS17759.1"/>
    <property type="molecule type" value="Genomic_DNA"/>
</dbReference>
<evidence type="ECO:0000313" key="1">
    <source>
        <dbReference type="EMBL" id="TWS17759.1"/>
    </source>
</evidence>